<keyword evidence="2" id="KW-1133">Transmembrane helix</keyword>
<accession>A0A955L888</accession>
<gene>
    <name evidence="3" type="ORF">KC717_04095</name>
</gene>
<organism evidence="3 4">
    <name type="scientific">Candidatus Dojkabacteria bacterium</name>
    <dbReference type="NCBI Taxonomy" id="2099670"/>
    <lineage>
        <taxon>Bacteria</taxon>
        <taxon>Candidatus Dojkabacteria</taxon>
    </lineage>
</organism>
<feature type="coiled-coil region" evidence="1">
    <location>
        <begin position="56"/>
        <end position="93"/>
    </location>
</feature>
<name>A0A955L888_9BACT</name>
<evidence type="ECO:0000313" key="3">
    <source>
        <dbReference type="EMBL" id="MCA9385804.1"/>
    </source>
</evidence>
<keyword evidence="2" id="KW-0472">Membrane</keyword>
<comment type="caution">
    <text evidence="3">The sequence shown here is derived from an EMBL/GenBank/DDBJ whole genome shotgun (WGS) entry which is preliminary data.</text>
</comment>
<reference evidence="3" key="1">
    <citation type="submission" date="2020-04" db="EMBL/GenBank/DDBJ databases">
        <authorList>
            <person name="Zhang T."/>
        </authorList>
    </citation>
    <scope>NUCLEOTIDE SEQUENCE</scope>
    <source>
        <strain evidence="3">HKST-UBA11</strain>
    </source>
</reference>
<proteinExistence type="predicted"/>
<dbReference type="EMBL" id="JAGQLH010000046">
    <property type="protein sequence ID" value="MCA9385804.1"/>
    <property type="molecule type" value="Genomic_DNA"/>
</dbReference>
<dbReference type="AlphaFoldDB" id="A0A955L888"/>
<keyword evidence="1" id="KW-0175">Coiled coil</keyword>
<evidence type="ECO:0000256" key="2">
    <source>
        <dbReference type="SAM" id="Phobius"/>
    </source>
</evidence>
<evidence type="ECO:0000256" key="1">
    <source>
        <dbReference type="SAM" id="Coils"/>
    </source>
</evidence>
<dbReference type="Proteomes" id="UP000754563">
    <property type="component" value="Unassembled WGS sequence"/>
</dbReference>
<sequence length="208" mass="23573">MDTKKGFNLLRPQLTPEDKWDKIYNWVNSTARVIVIAVELVVIICFGVRVVVDRQARDLQEQLETNKLQLDRLADTEKEIRELQDKTATYKLIWDSATSFDPYIQEVYGYNPNLFTSLNVSVTREGIVNVNGVATREDVDDLERKLKNSESFSQVEVLLFQPDGVSLQSLGPFQMQARLAQFKRDPILPMGVVPTVTPVASPSLNDSV</sequence>
<feature type="transmembrane region" description="Helical" evidence="2">
    <location>
        <begin position="33"/>
        <end position="52"/>
    </location>
</feature>
<protein>
    <recommendedName>
        <fullName evidence="5">PilN domain-containing protein</fullName>
    </recommendedName>
</protein>
<keyword evidence="2" id="KW-0812">Transmembrane</keyword>
<reference evidence="3" key="2">
    <citation type="journal article" date="2021" name="Microbiome">
        <title>Successional dynamics and alternative stable states in a saline activated sludge microbial community over 9 years.</title>
        <authorList>
            <person name="Wang Y."/>
            <person name="Ye J."/>
            <person name="Ju F."/>
            <person name="Liu L."/>
            <person name="Boyd J.A."/>
            <person name="Deng Y."/>
            <person name="Parks D.H."/>
            <person name="Jiang X."/>
            <person name="Yin X."/>
            <person name="Woodcroft B.J."/>
            <person name="Tyson G.W."/>
            <person name="Hugenholtz P."/>
            <person name="Polz M.F."/>
            <person name="Zhang T."/>
        </authorList>
    </citation>
    <scope>NUCLEOTIDE SEQUENCE</scope>
    <source>
        <strain evidence="3">HKST-UBA11</strain>
    </source>
</reference>
<evidence type="ECO:0008006" key="5">
    <source>
        <dbReference type="Google" id="ProtNLM"/>
    </source>
</evidence>
<evidence type="ECO:0000313" key="4">
    <source>
        <dbReference type="Proteomes" id="UP000754563"/>
    </source>
</evidence>